<dbReference type="GO" id="GO:1990904">
    <property type="term" value="C:ribonucleoprotein complex"/>
    <property type="evidence" value="ECO:0007669"/>
    <property type="project" value="UniProtKB-KW"/>
</dbReference>
<accession>A0A644XF45</accession>
<dbReference type="NCBIfam" id="NF004363">
    <property type="entry name" value="PRK05738.2-4"/>
    <property type="match status" value="1"/>
</dbReference>
<evidence type="ECO:0000256" key="5">
    <source>
        <dbReference type="ARBA" id="ARBA00023274"/>
    </source>
</evidence>
<dbReference type="SUPFAM" id="SSF54189">
    <property type="entry name" value="Ribosomal proteins S24e, L23 and L15e"/>
    <property type="match status" value="1"/>
</dbReference>
<keyword evidence="5" id="KW-0687">Ribonucleoprotein</keyword>
<evidence type="ECO:0000256" key="2">
    <source>
        <dbReference type="ARBA" id="ARBA00022730"/>
    </source>
</evidence>
<dbReference type="InterPro" id="IPR012677">
    <property type="entry name" value="Nucleotide-bd_a/b_plait_sf"/>
</dbReference>
<gene>
    <name evidence="6" type="primary">rplW_16</name>
    <name evidence="6" type="ORF">SDC9_59128</name>
</gene>
<evidence type="ECO:0000256" key="1">
    <source>
        <dbReference type="ARBA" id="ARBA00006700"/>
    </source>
</evidence>
<dbReference type="InterPro" id="IPR001014">
    <property type="entry name" value="Ribosomal_uL23_CS"/>
</dbReference>
<dbReference type="GO" id="GO:0006412">
    <property type="term" value="P:translation"/>
    <property type="evidence" value="ECO:0007669"/>
    <property type="project" value="InterPro"/>
</dbReference>
<dbReference type="HAMAP" id="MF_01369_B">
    <property type="entry name" value="Ribosomal_uL23_B"/>
    <property type="match status" value="1"/>
</dbReference>
<dbReference type="EMBL" id="VSSQ01002020">
    <property type="protein sequence ID" value="MPM12774.1"/>
    <property type="molecule type" value="Genomic_DNA"/>
</dbReference>
<evidence type="ECO:0000256" key="3">
    <source>
        <dbReference type="ARBA" id="ARBA00022884"/>
    </source>
</evidence>
<reference evidence="6" key="1">
    <citation type="submission" date="2019-08" db="EMBL/GenBank/DDBJ databases">
        <authorList>
            <person name="Kucharzyk K."/>
            <person name="Murdoch R.W."/>
            <person name="Higgins S."/>
            <person name="Loffler F."/>
        </authorList>
    </citation>
    <scope>NUCLEOTIDE SEQUENCE</scope>
</reference>
<evidence type="ECO:0000256" key="4">
    <source>
        <dbReference type="ARBA" id="ARBA00022980"/>
    </source>
</evidence>
<organism evidence="6">
    <name type="scientific">bioreactor metagenome</name>
    <dbReference type="NCBI Taxonomy" id="1076179"/>
    <lineage>
        <taxon>unclassified sequences</taxon>
        <taxon>metagenomes</taxon>
        <taxon>ecological metagenomes</taxon>
    </lineage>
</organism>
<dbReference type="PROSITE" id="PS00050">
    <property type="entry name" value="RIBOSOMAL_L23"/>
    <property type="match status" value="1"/>
</dbReference>
<dbReference type="InterPro" id="IPR013025">
    <property type="entry name" value="Ribosomal_uL23-like"/>
</dbReference>
<evidence type="ECO:0000313" key="6">
    <source>
        <dbReference type="EMBL" id="MPM12774.1"/>
    </source>
</evidence>
<dbReference type="Pfam" id="PF00276">
    <property type="entry name" value="Ribosomal_L23"/>
    <property type="match status" value="1"/>
</dbReference>
<dbReference type="GO" id="GO:0019843">
    <property type="term" value="F:rRNA binding"/>
    <property type="evidence" value="ECO:0007669"/>
    <property type="project" value="UniProtKB-KW"/>
</dbReference>
<dbReference type="NCBIfam" id="NF004366">
    <property type="entry name" value="PRK05738.3-2"/>
    <property type="match status" value="1"/>
</dbReference>
<keyword evidence="3" id="KW-0694">RNA-binding</keyword>
<name>A0A644XF45_9ZZZZ</name>
<keyword evidence="2" id="KW-0699">rRNA-binding</keyword>
<dbReference type="AlphaFoldDB" id="A0A644XF45"/>
<dbReference type="FunFam" id="3.30.70.330:FF:000001">
    <property type="entry name" value="50S ribosomal protein L23"/>
    <property type="match status" value="1"/>
</dbReference>
<proteinExistence type="inferred from homology"/>
<dbReference type="Gene3D" id="3.30.70.330">
    <property type="match status" value="1"/>
</dbReference>
<sequence length="96" mass="10882">MREPHDVLIKPIITEKTSALMAEKKYTFKVDPNANKIEIKHAVEKVFDVKVASVNTMHVRGKKRRVGVHVGYTSDWKKAIVTLTKDSKTIGFFDGL</sequence>
<dbReference type="GO" id="GO:0005840">
    <property type="term" value="C:ribosome"/>
    <property type="evidence" value="ECO:0007669"/>
    <property type="project" value="UniProtKB-KW"/>
</dbReference>
<comment type="caution">
    <text evidence="6">The sequence shown here is derived from an EMBL/GenBank/DDBJ whole genome shotgun (WGS) entry which is preliminary data.</text>
</comment>
<dbReference type="NCBIfam" id="NF004359">
    <property type="entry name" value="PRK05738.1-3"/>
    <property type="match status" value="1"/>
</dbReference>
<protein>
    <submittedName>
        <fullName evidence="6">50S ribosomal protein L23</fullName>
    </submittedName>
</protein>
<dbReference type="InterPro" id="IPR012678">
    <property type="entry name" value="Ribosomal_uL23/eL15/eS24_sf"/>
</dbReference>
<dbReference type="PANTHER" id="PTHR11620">
    <property type="entry name" value="60S RIBOSOMAL PROTEIN L23A"/>
    <property type="match status" value="1"/>
</dbReference>
<dbReference type="GO" id="GO:0003735">
    <property type="term" value="F:structural constituent of ribosome"/>
    <property type="evidence" value="ECO:0007669"/>
    <property type="project" value="InterPro"/>
</dbReference>
<comment type="similarity">
    <text evidence="1">Belongs to the universal ribosomal protein uL23 family.</text>
</comment>
<keyword evidence="4 6" id="KW-0689">Ribosomal protein</keyword>